<dbReference type="Pfam" id="PF18755">
    <property type="entry name" value="RAMA"/>
    <property type="match status" value="1"/>
</dbReference>
<feature type="domain" description="GmrSD restriction endonucleases N-terminal" evidence="1">
    <location>
        <begin position="13"/>
        <end position="243"/>
    </location>
</feature>
<dbReference type="AlphaFoldDB" id="A0A0K2GFJ8"/>
<accession>A0A0K2GFJ8</accession>
<name>A0A0K2GFJ8_NITMO</name>
<dbReference type="Pfam" id="PF03235">
    <property type="entry name" value="GmrSD_N"/>
    <property type="match status" value="1"/>
</dbReference>
<dbReference type="Pfam" id="PF07510">
    <property type="entry name" value="GmrSD_C"/>
    <property type="match status" value="1"/>
</dbReference>
<feature type="domain" description="RAMA" evidence="3">
    <location>
        <begin position="620"/>
        <end position="712"/>
    </location>
</feature>
<dbReference type="OrthoDB" id="9798761at2"/>
<evidence type="ECO:0000313" key="4">
    <source>
        <dbReference type="EMBL" id="ALA59733.1"/>
    </source>
</evidence>
<dbReference type="PATRIC" id="fig|42253.5.peg.3294"/>
<dbReference type="RefSeq" id="WP_053380694.1">
    <property type="nucleotide sequence ID" value="NZ_CP011801.1"/>
</dbReference>
<dbReference type="EMBL" id="CP011801">
    <property type="protein sequence ID" value="ALA59733.1"/>
    <property type="molecule type" value="Genomic_DNA"/>
</dbReference>
<proteinExistence type="predicted"/>
<dbReference type="STRING" id="42253.NITMOv2_3340"/>
<reference evidence="4 5" key="1">
    <citation type="journal article" date="2015" name="Proc. Natl. Acad. Sci. U.S.A.">
        <title>Expanded metabolic versatility of ubiquitous nitrite-oxidizing bacteria from the genus Nitrospira.</title>
        <authorList>
            <person name="Koch H."/>
            <person name="Lucker S."/>
            <person name="Albertsen M."/>
            <person name="Kitzinger K."/>
            <person name="Herbold C."/>
            <person name="Spieck E."/>
            <person name="Nielsen P.H."/>
            <person name="Wagner M."/>
            <person name="Daims H."/>
        </authorList>
    </citation>
    <scope>NUCLEOTIDE SEQUENCE [LARGE SCALE GENOMIC DNA]</scope>
    <source>
        <strain evidence="4 5">NSP M-1</strain>
    </source>
</reference>
<evidence type="ECO:0000313" key="5">
    <source>
        <dbReference type="Proteomes" id="UP000069205"/>
    </source>
</evidence>
<dbReference type="PANTHER" id="PTHR35149:SF1">
    <property type="entry name" value="DUF5655 DOMAIN-CONTAINING PROTEIN"/>
    <property type="match status" value="1"/>
</dbReference>
<evidence type="ECO:0000259" key="3">
    <source>
        <dbReference type="Pfam" id="PF18755"/>
    </source>
</evidence>
<organism evidence="4 5">
    <name type="scientific">Nitrospira moscoviensis</name>
    <dbReference type="NCBI Taxonomy" id="42253"/>
    <lineage>
        <taxon>Bacteria</taxon>
        <taxon>Pseudomonadati</taxon>
        <taxon>Nitrospirota</taxon>
        <taxon>Nitrospiria</taxon>
        <taxon>Nitrospirales</taxon>
        <taxon>Nitrospiraceae</taxon>
        <taxon>Nitrospira</taxon>
    </lineage>
</organism>
<evidence type="ECO:0008006" key="6">
    <source>
        <dbReference type="Google" id="ProtNLM"/>
    </source>
</evidence>
<dbReference type="KEGG" id="nmv:NITMOv2_3340"/>
<dbReference type="InterPro" id="IPR004919">
    <property type="entry name" value="GmrSD_N"/>
</dbReference>
<dbReference type="InterPro" id="IPR040843">
    <property type="entry name" value="RAMA"/>
</dbReference>
<evidence type="ECO:0000259" key="2">
    <source>
        <dbReference type="Pfam" id="PF07510"/>
    </source>
</evidence>
<feature type="domain" description="GmrSD restriction endonucleases C-terminal" evidence="2">
    <location>
        <begin position="447"/>
        <end position="600"/>
    </location>
</feature>
<dbReference type="Proteomes" id="UP000069205">
    <property type="component" value="Chromosome"/>
</dbReference>
<gene>
    <name evidence="4" type="ORF">NITMOv2_3340</name>
</gene>
<evidence type="ECO:0000259" key="1">
    <source>
        <dbReference type="Pfam" id="PF03235"/>
    </source>
</evidence>
<dbReference type="InterPro" id="IPR011089">
    <property type="entry name" value="GmrSD_C"/>
</dbReference>
<keyword evidence="5" id="KW-1185">Reference proteome</keyword>
<protein>
    <recommendedName>
        <fullName evidence="6">DUF262 domain-containing protein</fullName>
    </recommendedName>
</protein>
<sequence>METQVLTPQKIFLHPQRLVVPLFQRPYVWNEENQWEPLWDDVVRVAERVLRSPLDKQHPHFLGAVVLQQVQKPAGRMQERTIIDGQQRLTTLQLLLDALHAELHLAKAQAPALRIEPLVENAAPFCSRPEDRFKVWPTNRDRPAFNEVMGAKPPINYDAMTLKGERMVQAHRFFSEKAREWLSEAGDDGVEGRAAAIETTVRELLQLVVIDLAVDENAQEIFETLNARGAQLTAADLIKNLVFQRLLEKGTNVEEAYQTQWKEFETGFWESEVNVGRLRYPRSSVFFNHWLTARTGEEVVAREVFDRFKRYADHDAGAPMSDVLGHIHAASQVYKQFIAKSETYNGPIDRVGLFGYRTSVQESEVVKPLILCLLDPQLPKVPESQLFKVLNVVESWMVRRMLVRATTKNYNQVIAEVILQLKGENRLKAGEVIEQYLAKQSSGSRYWPDDNELREELGVLLAYKRLRRGRLRMVLEAIEDHLRGWKEGEQGLGGERVARGQFVIEHIMPRKWQSHWPLENGAHEDSERDALVHTLGNLTLLTGRLNSKVSNGPWAGSDGKGHGIKEHDVLFLNRKVLSIAGRRSEWNDEAIRERTQEVIQVIIEIWPVPPGHRSGFSREHVKRRKKKIKLADLINAGVLSPGMPLFPRKKKHSDKVATLLSDGQVEVDGVVYESPSPAASKIVGHQTNGWWFFLVDQASRRSLRMVRRDYINNLAVETEDDEPDDDDDEEE</sequence>
<dbReference type="PANTHER" id="PTHR35149">
    <property type="entry name" value="SLL5132 PROTEIN"/>
    <property type="match status" value="1"/>
</dbReference>